<gene>
    <name evidence="1" type="ORF">CG716_13565</name>
</gene>
<reference evidence="1 2" key="1">
    <citation type="submission" date="2017-07" db="EMBL/GenBank/DDBJ databases">
        <title>The new phylogeny of genus Mycobacterium.</title>
        <authorList>
            <person name="Tortoli E."/>
            <person name="Trovato A."/>
            <person name="Cirillo D.M."/>
        </authorList>
    </citation>
    <scope>NUCLEOTIDE SEQUENCE [LARGE SCALE GENOMIC DNA]</scope>
    <source>
        <strain evidence="1 2">ATCC 33027</strain>
    </source>
</reference>
<accession>A0A255DPJ2</accession>
<dbReference type="RefSeq" id="WP_094480348.1">
    <property type="nucleotide sequence ID" value="NZ_NOZR01000010.1"/>
</dbReference>
<proteinExistence type="predicted"/>
<protein>
    <submittedName>
        <fullName evidence="1">Uncharacterized protein</fullName>
    </submittedName>
</protein>
<dbReference type="EMBL" id="NOZR01000010">
    <property type="protein sequence ID" value="OYN78892.1"/>
    <property type="molecule type" value="Genomic_DNA"/>
</dbReference>
<evidence type="ECO:0000313" key="1">
    <source>
        <dbReference type="EMBL" id="OYN78892.1"/>
    </source>
</evidence>
<organism evidence="1 2">
    <name type="scientific">Mycolicibacterium sphagni</name>
    <dbReference type="NCBI Taxonomy" id="1786"/>
    <lineage>
        <taxon>Bacteria</taxon>
        <taxon>Bacillati</taxon>
        <taxon>Actinomycetota</taxon>
        <taxon>Actinomycetes</taxon>
        <taxon>Mycobacteriales</taxon>
        <taxon>Mycobacteriaceae</taxon>
        <taxon>Mycolicibacterium</taxon>
    </lineage>
</organism>
<dbReference type="Proteomes" id="UP000216063">
    <property type="component" value="Unassembled WGS sequence"/>
</dbReference>
<keyword evidence="2" id="KW-1185">Reference proteome</keyword>
<sequence>MLQTKTYRHTVWCSSRPDERHDDETPYCESPRLGARLIPDVGDLKAQVWVSPISAATEGMSRKEADEAGARYDGVQIAHEAWDGTGWREQYLRMAASEARGLAAALIRAADIEQGLTR</sequence>
<dbReference type="OrthoDB" id="9918408at2"/>
<name>A0A255DPJ2_9MYCO</name>
<dbReference type="AlphaFoldDB" id="A0A255DPJ2"/>
<evidence type="ECO:0000313" key="2">
    <source>
        <dbReference type="Proteomes" id="UP000216063"/>
    </source>
</evidence>
<comment type="caution">
    <text evidence="1">The sequence shown here is derived from an EMBL/GenBank/DDBJ whole genome shotgun (WGS) entry which is preliminary data.</text>
</comment>